<comment type="caution">
    <text evidence="1">The sequence shown here is derived from an EMBL/GenBank/DDBJ whole genome shotgun (WGS) entry which is preliminary data.</text>
</comment>
<reference evidence="1 2" key="1">
    <citation type="submission" date="2020-08" db="EMBL/GenBank/DDBJ databases">
        <title>Genomic Encyclopedia of Type Strains, Phase IV (KMG-IV): sequencing the most valuable type-strain genomes for metagenomic binning, comparative biology and taxonomic classification.</title>
        <authorList>
            <person name="Goeker M."/>
        </authorList>
    </citation>
    <scope>NUCLEOTIDE SEQUENCE [LARGE SCALE GENOMIC DNA]</scope>
    <source>
        <strain evidence="1 2">DSM 14925</strain>
    </source>
</reference>
<evidence type="ECO:0008006" key="3">
    <source>
        <dbReference type="Google" id="ProtNLM"/>
    </source>
</evidence>
<accession>A0A841C5D1</accession>
<dbReference type="EMBL" id="JACHHV010000012">
    <property type="protein sequence ID" value="MBB5888013.1"/>
    <property type="molecule type" value="Genomic_DNA"/>
</dbReference>
<name>A0A841C5D1_9LACT</name>
<evidence type="ECO:0000313" key="2">
    <source>
        <dbReference type="Proteomes" id="UP000562464"/>
    </source>
</evidence>
<gene>
    <name evidence="1" type="ORF">HNQ37_000903</name>
</gene>
<proteinExistence type="predicted"/>
<sequence>MKFTFQIENGMTFTEEFDTPADFIVGQLDDYDVLPDSGKVLELVVNGEKVDFEGTVLDLYNLYA</sequence>
<dbReference type="Gene3D" id="3.30.1490.390">
    <property type="match status" value="1"/>
</dbReference>
<keyword evidence="2" id="KW-1185">Reference proteome</keyword>
<protein>
    <recommendedName>
        <fullName evidence="3">DUF4649 domain-containing protein</fullName>
    </recommendedName>
</protein>
<dbReference type="Proteomes" id="UP000562464">
    <property type="component" value="Unassembled WGS sequence"/>
</dbReference>
<dbReference type="RefSeq" id="WP_183539675.1">
    <property type="nucleotide sequence ID" value="NZ_JACHHV010000012.1"/>
</dbReference>
<dbReference type="AlphaFoldDB" id="A0A841C5D1"/>
<organism evidence="1 2">
    <name type="scientific">Lactovum miscens</name>
    <dbReference type="NCBI Taxonomy" id="190387"/>
    <lineage>
        <taxon>Bacteria</taxon>
        <taxon>Bacillati</taxon>
        <taxon>Bacillota</taxon>
        <taxon>Bacilli</taxon>
        <taxon>Lactobacillales</taxon>
        <taxon>Streptococcaceae</taxon>
        <taxon>Lactovum</taxon>
    </lineage>
</organism>
<evidence type="ECO:0000313" key="1">
    <source>
        <dbReference type="EMBL" id="MBB5888013.1"/>
    </source>
</evidence>